<sequence length="155" mass="17280">MESWLRSSSGNIRLITLNAGNSAVPAYVHRSSGVVEETVTSLAMDWMTGKLYVGVETVNMHNAGRVEVCPLDGQSSCAVVLHSTAENQNFPIDALHSLVLDPVDGYMYWLNRVHKRIERAWMDGRHHDPHCFKDDTTDVIATSALTLEQVCLHDF</sequence>
<reference evidence="1 2" key="2">
    <citation type="submission" date="2018-11" db="EMBL/GenBank/DDBJ databases">
        <authorList>
            <consortium name="Pathogen Informatics"/>
        </authorList>
    </citation>
    <scope>NUCLEOTIDE SEQUENCE [LARGE SCALE GENOMIC DNA]</scope>
</reference>
<dbReference type="OrthoDB" id="10369060at2759"/>
<dbReference type="PANTHER" id="PTHR46513:SF44">
    <property type="entry name" value="LDL RECEPTOR RELATED PROTEIN 4"/>
    <property type="match status" value="1"/>
</dbReference>
<gene>
    <name evidence="1" type="ORF">GPUH_LOCUS6326</name>
</gene>
<dbReference type="PANTHER" id="PTHR46513">
    <property type="entry name" value="VITELLOGENIN RECEPTOR-LIKE PROTEIN-RELATED-RELATED"/>
    <property type="match status" value="1"/>
</dbReference>
<dbReference type="InterPro" id="IPR011042">
    <property type="entry name" value="6-blade_b-propeller_TolB-like"/>
</dbReference>
<proteinExistence type="predicted"/>
<dbReference type="AlphaFoldDB" id="A0A183DC85"/>
<dbReference type="Proteomes" id="UP000271098">
    <property type="component" value="Unassembled WGS sequence"/>
</dbReference>
<dbReference type="EMBL" id="UYRT01014700">
    <property type="protein sequence ID" value="VDK54278.1"/>
    <property type="molecule type" value="Genomic_DNA"/>
</dbReference>
<dbReference type="SMART" id="SM00135">
    <property type="entry name" value="LY"/>
    <property type="match status" value="1"/>
</dbReference>
<name>A0A183DC85_9BILA</name>
<dbReference type="InterPro" id="IPR000033">
    <property type="entry name" value="LDLR_classB_rpt"/>
</dbReference>
<dbReference type="WBParaSite" id="GPUH_0000633501-mRNA-1">
    <property type="protein sequence ID" value="GPUH_0000633501-mRNA-1"/>
    <property type="gene ID" value="GPUH_0000633501"/>
</dbReference>
<dbReference type="InterPro" id="IPR050778">
    <property type="entry name" value="Cueball_EGF_LRP_Nidogen"/>
</dbReference>
<accession>A0A183DC85</accession>
<dbReference type="Gene3D" id="2.120.10.30">
    <property type="entry name" value="TolB, C-terminal domain"/>
    <property type="match status" value="1"/>
</dbReference>
<evidence type="ECO:0000313" key="1">
    <source>
        <dbReference type="EMBL" id="VDK54278.1"/>
    </source>
</evidence>
<evidence type="ECO:0000313" key="2">
    <source>
        <dbReference type="Proteomes" id="UP000271098"/>
    </source>
</evidence>
<organism evidence="3">
    <name type="scientific">Gongylonema pulchrum</name>
    <dbReference type="NCBI Taxonomy" id="637853"/>
    <lineage>
        <taxon>Eukaryota</taxon>
        <taxon>Metazoa</taxon>
        <taxon>Ecdysozoa</taxon>
        <taxon>Nematoda</taxon>
        <taxon>Chromadorea</taxon>
        <taxon>Rhabditida</taxon>
        <taxon>Spirurina</taxon>
        <taxon>Spiruromorpha</taxon>
        <taxon>Spiruroidea</taxon>
        <taxon>Gongylonematidae</taxon>
        <taxon>Gongylonema</taxon>
    </lineage>
</organism>
<evidence type="ECO:0000313" key="3">
    <source>
        <dbReference type="WBParaSite" id="GPUH_0000633501-mRNA-1"/>
    </source>
</evidence>
<dbReference type="SUPFAM" id="SSF63825">
    <property type="entry name" value="YWTD domain"/>
    <property type="match status" value="1"/>
</dbReference>
<protein>
    <submittedName>
        <fullName evidence="3">Sortilin_C domain-containing protein</fullName>
    </submittedName>
</protein>
<keyword evidence="2" id="KW-1185">Reference proteome</keyword>
<reference evidence="3" key="1">
    <citation type="submission" date="2016-06" db="UniProtKB">
        <authorList>
            <consortium name="WormBaseParasite"/>
        </authorList>
    </citation>
    <scope>IDENTIFICATION</scope>
</reference>